<dbReference type="PANTHER" id="PTHR42736:SF1">
    <property type="entry name" value="PROTEIN-GLUTAMINE GAMMA-GLUTAMYLTRANSFERASE"/>
    <property type="match status" value="1"/>
</dbReference>
<dbReference type="InterPro" id="IPR021878">
    <property type="entry name" value="TgpA_N"/>
</dbReference>
<feature type="transmembrane region" description="Helical" evidence="2">
    <location>
        <begin position="59"/>
        <end position="79"/>
    </location>
</feature>
<feature type="region of interest" description="Disordered" evidence="1">
    <location>
        <begin position="1"/>
        <end position="25"/>
    </location>
</feature>
<feature type="compositionally biased region" description="Basic and acidic residues" evidence="1">
    <location>
        <begin position="224"/>
        <end position="233"/>
    </location>
</feature>
<feature type="transmembrane region" description="Helical" evidence="2">
    <location>
        <begin position="31"/>
        <end position="53"/>
    </location>
</feature>
<proteinExistence type="predicted"/>
<keyword evidence="5" id="KW-1185">Reference proteome</keyword>
<dbReference type="Proteomes" id="UP001501257">
    <property type="component" value="Unassembled WGS sequence"/>
</dbReference>
<dbReference type="InterPro" id="IPR002931">
    <property type="entry name" value="Transglutaminase-like"/>
</dbReference>
<dbReference type="InterPro" id="IPR052901">
    <property type="entry name" value="Bact_TGase-like"/>
</dbReference>
<gene>
    <name evidence="4" type="ORF">GCM10025778_22860</name>
</gene>
<dbReference type="SMART" id="SM00460">
    <property type="entry name" value="TGc"/>
    <property type="match status" value="1"/>
</dbReference>
<dbReference type="RefSeq" id="WP_210101707.1">
    <property type="nucleotide sequence ID" value="NZ_BAABLK010000033.1"/>
</dbReference>
<dbReference type="InterPro" id="IPR025403">
    <property type="entry name" value="TgpA-like_C"/>
</dbReference>
<keyword evidence="2" id="KW-1133">Transmembrane helix</keyword>
<feature type="region of interest" description="Disordered" evidence="1">
    <location>
        <begin position="220"/>
        <end position="242"/>
    </location>
</feature>
<keyword evidence="2" id="KW-0812">Transmembrane</keyword>
<dbReference type="InterPro" id="IPR038765">
    <property type="entry name" value="Papain-like_cys_pep_sf"/>
</dbReference>
<feature type="domain" description="Transglutaminase-like" evidence="3">
    <location>
        <begin position="517"/>
        <end position="597"/>
    </location>
</feature>
<dbReference type="EMBL" id="BAABLK010000033">
    <property type="protein sequence ID" value="GAA5227753.1"/>
    <property type="molecule type" value="Genomic_DNA"/>
</dbReference>
<protein>
    <submittedName>
        <fullName evidence="4">DUF3488 and transglutaminase-like domain-containing protein</fullName>
    </submittedName>
</protein>
<feature type="compositionally biased region" description="Low complexity" evidence="1">
    <location>
        <begin position="625"/>
        <end position="652"/>
    </location>
</feature>
<reference evidence="5" key="1">
    <citation type="journal article" date="2019" name="Int. J. Syst. Evol. Microbiol.">
        <title>The Global Catalogue of Microorganisms (GCM) 10K type strain sequencing project: providing services to taxonomists for standard genome sequencing and annotation.</title>
        <authorList>
            <consortium name="The Broad Institute Genomics Platform"/>
            <consortium name="The Broad Institute Genome Sequencing Center for Infectious Disease"/>
            <person name="Wu L."/>
            <person name="Ma J."/>
        </authorList>
    </citation>
    <scope>NUCLEOTIDE SEQUENCE [LARGE SCALE GENOMIC DNA]</scope>
    <source>
        <strain evidence="5">JCM 18952</strain>
    </source>
</reference>
<sequence length="809" mass="86327">MSAPTLSKPRDPDPEQAPPARSGKTLPLKPAGFAVLATLVAVLGSVASLHGVISGWDWMFQASVVVAGIVLSTNVVRVFSARRYLATMAGAIVAVLLLTTLFFSATAWLGVFPTTSTYDALLRVWALANDQMGSQVPPVQTTGVIIFSVCIWAAAVALAVDTLAFELRAAALAGLPLAMLLSIAALFKAHGAGPATLSITAVGYLLVLAASRLQANGSRGPKRRALELGEAGRDPGTPLPGKRQASRALLQGTVLVAGALAALLVLPAAIPGFTKGMLPEGKRPAWGQLATNIDPMIALGNDLRSRSRGTVLRYFTDSKTPTYLRTSVIGGLASARWEPDPEIFRFPVTENLATLSFPTVVESNPQVFTRVVTDKYRGVWMPLPENSIWLNGLDDSWRWSPDTGTLRAAENATPTAEDYTVLSVKPDITSATLKDLSARIPSGYFAQVDEQYLALPEDTPDSLRQATKDAVSKAGNDHYEQAVAIQDYLRSTVFTYSEKTPVEDGYDGSGMHVIDAFLEEKAGYCVHFASTMALMARELEIPSRLVTGYAPGTPTGVEITGQEGAKLTEFTVGSRNAHAWPELYFPSVGWVGFEPTPGRGVPPVYAPALPAPTATALEDPRLDNPRNSSKDSSPSDTSSSTAAAAPGSGPDANSPAPGLLRILLVLLVAGALPWTFRRIQRANRLTRMRQSAGPESGAAAAWAELIALGIDNSCPMRHNESAGDYARRVSRTRPLTREPLLVLAGAYERMRYSPGRPHADPESLAAALDEVKNRFTVGFGPEERLGRALWPRSLFAPRPLKAVGYVSSD</sequence>
<accession>A0ABP9TPG9</accession>
<dbReference type="Pfam" id="PF01841">
    <property type="entry name" value="Transglut_core"/>
    <property type="match status" value="1"/>
</dbReference>
<feature type="transmembrane region" description="Helical" evidence="2">
    <location>
        <begin position="167"/>
        <end position="187"/>
    </location>
</feature>
<evidence type="ECO:0000313" key="4">
    <source>
        <dbReference type="EMBL" id="GAA5227753.1"/>
    </source>
</evidence>
<evidence type="ECO:0000256" key="1">
    <source>
        <dbReference type="SAM" id="MobiDB-lite"/>
    </source>
</evidence>
<evidence type="ECO:0000256" key="2">
    <source>
        <dbReference type="SAM" id="Phobius"/>
    </source>
</evidence>
<feature type="transmembrane region" description="Helical" evidence="2">
    <location>
        <begin position="139"/>
        <end position="160"/>
    </location>
</feature>
<dbReference type="Pfam" id="PF11992">
    <property type="entry name" value="TgpA_N"/>
    <property type="match status" value="1"/>
</dbReference>
<organism evidence="4 5">
    <name type="scientific">Paeniglutamicibacter antarcticus</name>
    <dbReference type="NCBI Taxonomy" id="494023"/>
    <lineage>
        <taxon>Bacteria</taxon>
        <taxon>Bacillati</taxon>
        <taxon>Actinomycetota</taxon>
        <taxon>Actinomycetes</taxon>
        <taxon>Micrococcales</taxon>
        <taxon>Micrococcaceae</taxon>
        <taxon>Paeniglutamicibacter</taxon>
    </lineage>
</organism>
<evidence type="ECO:0000313" key="5">
    <source>
        <dbReference type="Proteomes" id="UP001501257"/>
    </source>
</evidence>
<feature type="region of interest" description="Disordered" evidence="1">
    <location>
        <begin position="615"/>
        <end position="652"/>
    </location>
</feature>
<comment type="caution">
    <text evidence="4">The sequence shown here is derived from an EMBL/GenBank/DDBJ whole genome shotgun (WGS) entry which is preliminary data.</text>
</comment>
<evidence type="ECO:0000259" key="3">
    <source>
        <dbReference type="SMART" id="SM00460"/>
    </source>
</evidence>
<keyword evidence="2" id="KW-0472">Membrane</keyword>
<feature type="transmembrane region" description="Helical" evidence="2">
    <location>
        <begin position="248"/>
        <end position="270"/>
    </location>
</feature>
<dbReference type="SUPFAM" id="SSF54001">
    <property type="entry name" value="Cysteine proteinases"/>
    <property type="match status" value="1"/>
</dbReference>
<name>A0ABP9TPG9_9MICC</name>
<feature type="transmembrane region" description="Helical" evidence="2">
    <location>
        <begin position="91"/>
        <end position="111"/>
    </location>
</feature>
<feature type="transmembrane region" description="Helical" evidence="2">
    <location>
        <begin position="193"/>
        <end position="213"/>
    </location>
</feature>
<dbReference type="PANTHER" id="PTHR42736">
    <property type="entry name" value="PROTEIN-GLUTAMINE GAMMA-GLUTAMYLTRANSFERASE"/>
    <property type="match status" value="1"/>
</dbReference>
<dbReference type="Pfam" id="PF13559">
    <property type="entry name" value="DUF4129"/>
    <property type="match status" value="1"/>
</dbReference>
<dbReference type="Gene3D" id="3.10.620.30">
    <property type="match status" value="1"/>
</dbReference>